<keyword evidence="8 14" id="KW-0479">Metal-binding</keyword>
<dbReference type="GO" id="GO:0000287">
    <property type="term" value="F:magnesium ion binding"/>
    <property type="evidence" value="ECO:0007669"/>
    <property type="project" value="InterPro"/>
</dbReference>
<evidence type="ECO:0000256" key="13">
    <source>
        <dbReference type="ARBA" id="ARBA00023304"/>
    </source>
</evidence>
<evidence type="ECO:0000256" key="12">
    <source>
        <dbReference type="ARBA" id="ARBA00023211"/>
    </source>
</evidence>
<dbReference type="RefSeq" id="WP_066663126.1">
    <property type="nucleotide sequence ID" value="NZ_CBCSCL010000015.1"/>
</dbReference>
<evidence type="ECO:0000256" key="8">
    <source>
        <dbReference type="ARBA" id="ARBA00022723"/>
    </source>
</evidence>
<dbReference type="OrthoDB" id="5289857at2"/>
<feature type="binding site" evidence="14">
    <location>
        <position position="103"/>
    </location>
    <ligand>
        <name>substrate</name>
    </ligand>
</feature>
<keyword evidence="6 14" id="KW-0432">Leucine biosynthesis</keyword>
<evidence type="ECO:0000256" key="1">
    <source>
        <dbReference type="ARBA" id="ARBA00000624"/>
    </source>
</evidence>
<dbReference type="AlphaFoldDB" id="A0A193GJA7"/>
<dbReference type="STRING" id="463014.BAU07_23385"/>
<dbReference type="GO" id="GO:0003862">
    <property type="term" value="F:3-isopropylmalate dehydrogenase activity"/>
    <property type="evidence" value="ECO:0007669"/>
    <property type="project" value="UniProtKB-UniRule"/>
</dbReference>
<keyword evidence="10 14" id="KW-0560">Oxidoreductase</keyword>
<dbReference type="HAMAP" id="MF_01033">
    <property type="entry name" value="LeuB_type1"/>
    <property type="match status" value="1"/>
</dbReference>
<comment type="function">
    <text evidence="14 15">Catalyzes the oxidation of 3-carboxy-2-hydroxy-4-methylpentanoate (3-isopropylmalate) to 3-carboxy-4-methyl-2-oxopentanoate. The product decarboxylates to 4-methyl-2 oxopentanoate.</text>
</comment>
<keyword evidence="18" id="KW-1185">Reference proteome</keyword>
<reference evidence="17 18" key="1">
    <citation type="submission" date="2016-06" db="EMBL/GenBank/DDBJ databases">
        <title>Complete genome sequences of Bordetella bronchialis and Bordetella flabilis.</title>
        <authorList>
            <person name="LiPuma J.J."/>
            <person name="Spilker T."/>
        </authorList>
    </citation>
    <scope>NUCLEOTIDE SEQUENCE [LARGE SCALE GENOMIC DNA]</scope>
    <source>
        <strain evidence="17 18">AU10664</strain>
    </source>
</reference>
<evidence type="ECO:0000259" key="16">
    <source>
        <dbReference type="SMART" id="SM01329"/>
    </source>
</evidence>
<organism evidence="17 18">
    <name type="scientific">Bordetella flabilis</name>
    <dbReference type="NCBI Taxonomy" id="463014"/>
    <lineage>
        <taxon>Bacteria</taxon>
        <taxon>Pseudomonadati</taxon>
        <taxon>Pseudomonadota</taxon>
        <taxon>Betaproteobacteria</taxon>
        <taxon>Burkholderiales</taxon>
        <taxon>Alcaligenaceae</taxon>
        <taxon>Bordetella</taxon>
    </lineage>
</organism>
<evidence type="ECO:0000256" key="4">
    <source>
        <dbReference type="ARBA" id="ARBA00008319"/>
    </source>
</evidence>
<feature type="binding site" evidence="14">
    <location>
        <position position="245"/>
    </location>
    <ligand>
        <name>Mg(2+)</name>
        <dbReference type="ChEBI" id="CHEBI:18420"/>
    </ligand>
</feature>
<comment type="similarity">
    <text evidence="4 14">Belongs to the isocitrate and isopropylmalate dehydrogenases family. LeuB type 1 subfamily.</text>
</comment>
<dbReference type="PANTHER" id="PTHR42979:SF1">
    <property type="entry name" value="3-ISOPROPYLMALATE DEHYDROGENASE"/>
    <property type="match status" value="1"/>
</dbReference>
<feature type="domain" description="Isopropylmalate dehydrogenase-like" evidence="16">
    <location>
        <begin position="2"/>
        <end position="350"/>
    </location>
</feature>
<comment type="subunit">
    <text evidence="5 14 15">Homodimer.</text>
</comment>
<evidence type="ECO:0000256" key="3">
    <source>
        <dbReference type="ARBA" id="ARBA00004762"/>
    </source>
</evidence>
<dbReference type="UniPathway" id="UPA00048">
    <property type="reaction ID" value="UER00072"/>
</dbReference>
<name>A0A193GJA7_9BORD</name>
<feature type="binding site" evidence="14">
    <location>
        <position position="93"/>
    </location>
    <ligand>
        <name>substrate</name>
    </ligand>
</feature>
<dbReference type="SUPFAM" id="SSF53659">
    <property type="entry name" value="Isocitrate/Isopropylmalate dehydrogenase-like"/>
    <property type="match status" value="1"/>
</dbReference>
<dbReference type="NCBIfam" id="TIGR00169">
    <property type="entry name" value="leuB"/>
    <property type="match status" value="1"/>
</dbReference>
<feature type="binding site" evidence="14">
    <location>
        <position position="131"/>
    </location>
    <ligand>
        <name>substrate</name>
    </ligand>
</feature>
<dbReference type="PANTHER" id="PTHR42979">
    <property type="entry name" value="3-ISOPROPYLMALATE DEHYDROGENASE"/>
    <property type="match status" value="1"/>
</dbReference>
<dbReference type="Proteomes" id="UP000091926">
    <property type="component" value="Chromosome"/>
</dbReference>
<comment type="catalytic activity">
    <reaction evidence="1 14 15">
        <text>(2R,3S)-3-isopropylmalate + NAD(+) = 4-methyl-2-oxopentanoate + CO2 + NADH</text>
        <dbReference type="Rhea" id="RHEA:32271"/>
        <dbReference type="ChEBI" id="CHEBI:16526"/>
        <dbReference type="ChEBI" id="CHEBI:17865"/>
        <dbReference type="ChEBI" id="CHEBI:35121"/>
        <dbReference type="ChEBI" id="CHEBI:57540"/>
        <dbReference type="ChEBI" id="CHEBI:57945"/>
        <dbReference type="EC" id="1.1.1.85"/>
    </reaction>
</comment>
<dbReference type="InterPro" id="IPR024084">
    <property type="entry name" value="IsoPropMal-DH-like_dom"/>
</dbReference>
<evidence type="ECO:0000256" key="15">
    <source>
        <dbReference type="RuleBase" id="RU004445"/>
    </source>
</evidence>
<dbReference type="FunFam" id="3.40.718.10:FF:000006">
    <property type="entry name" value="3-isopropylmalate dehydrogenase"/>
    <property type="match status" value="1"/>
</dbReference>
<protein>
    <recommendedName>
        <fullName evidence="14">3-isopropylmalate dehydrogenase</fullName>
        <ecNumber evidence="14">1.1.1.85</ecNumber>
    </recommendedName>
    <alternativeName>
        <fullName evidence="14">3-IPM-DH</fullName>
    </alternativeName>
    <alternativeName>
        <fullName evidence="14">Beta-IPM dehydrogenase</fullName>
        <shortName evidence="14">IMDH</shortName>
    </alternativeName>
</protein>
<keyword evidence="14" id="KW-0963">Cytoplasm</keyword>
<dbReference type="InterPro" id="IPR004429">
    <property type="entry name" value="Isopropylmalate_DH"/>
</dbReference>
<keyword evidence="13 14" id="KW-0100">Branched-chain amino acid biosynthesis</keyword>
<comment type="subcellular location">
    <subcellularLocation>
        <location evidence="14">Cytoplasm</location>
    </subcellularLocation>
</comment>
<evidence type="ECO:0000313" key="17">
    <source>
        <dbReference type="EMBL" id="ANN79668.1"/>
    </source>
</evidence>
<evidence type="ECO:0000256" key="5">
    <source>
        <dbReference type="ARBA" id="ARBA00011738"/>
    </source>
</evidence>
<evidence type="ECO:0000256" key="14">
    <source>
        <dbReference type="HAMAP-Rule" id="MF_01033"/>
    </source>
</evidence>
<feature type="site" description="Important for catalysis" evidence="14">
    <location>
        <position position="138"/>
    </location>
</feature>
<evidence type="ECO:0000256" key="10">
    <source>
        <dbReference type="ARBA" id="ARBA00023002"/>
    </source>
</evidence>
<keyword evidence="12 14" id="KW-0464">Manganese</keyword>
<keyword evidence="11 14" id="KW-0520">NAD</keyword>
<feature type="site" description="Important for catalysis" evidence="14">
    <location>
        <position position="189"/>
    </location>
</feature>
<dbReference type="GO" id="GO:0051287">
    <property type="term" value="F:NAD binding"/>
    <property type="evidence" value="ECO:0007669"/>
    <property type="project" value="InterPro"/>
</dbReference>
<comment type="pathway">
    <text evidence="3 14 15">Amino-acid biosynthesis; L-leucine biosynthesis; L-leucine from 3-methyl-2-oxobutanoate: step 3/4.</text>
</comment>
<dbReference type="Gene3D" id="3.40.718.10">
    <property type="entry name" value="Isopropylmalate Dehydrogenase"/>
    <property type="match status" value="1"/>
</dbReference>
<gene>
    <name evidence="14" type="primary">leuB</name>
    <name evidence="17" type="ORF">BAU07_23385</name>
</gene>
<feature type="binding site" evidence="14">
    <location>
        <position position="221"/>
    </location>
    <ligand>
        <name>Mg(2+)</name>
        <dbReference type="ChEBI" id="CHEBI:18420"/>
    </ligand>
</feature>
<dbReference type="EC" id="1.1.1.85" evidence="14"/>
<dbReference type="GO" id="GO:0005829">
    <property type="term" value="C:cytosol"/>
    <property type="evidence" value="ECO:0007669"/>
    <property type="project" value="TreeGrafter"/>
</dbReference>
<dbReference type="EMBL" id="CP016172">
    <property type="protein sequence ID" value="ANN79668.1"/>
    <property type="molecule type" value="Genomic_DNA"/>
</dbReference>
<dbReference type="Pfam" id="PF00180">
    <property type="entry name" value="Iso_dh"/>
    <property type="match status" value="1"/>
</dbReference>
<keyword evidence="7 14" id="KW-0028">Amino-acid biosynthesis</keyword>
<comment type="caution">
    <text evidence="14">Lacks conserved residue(s) required for the propagation of feature annotation.</text>
</comment>
<feature type="binding site" evidence="14">
    <location>
        <position position="221"/>
    </location>
    <ligand>
        <name>substrate</name>
    </ligand>
</feature>
<sequence length="358" mass="38561">MKIAVMPGDGIGKEVTAQAVKVLHAVLGSSANVELVEAAIGGAGIDAAGDPLPAATSEIARKAEAILFGAAGMPGDEAIPFAMRPGASLLRLRRELELFANFRPAFLFPELIGASTLKPEVVEGLDLMILRELTGDAYFGEPRGIRVTEKGEREGYNTMRYSESEVERIAHVAFKTARLRRRKVCSVDKANVLEVGQLWREVVTRVGEQYPDVELTHLFVDAAAMMLMRHPKQFDVMVTGNIFGDILSDAAAMLTGSIGMLPSASLSYGQKGLYEPVHGTAPDIAGKNLANPIASILSMAMMLRYTFNQTENADRVEQAVRTVLADGYRTPDIQQPGCQRVGTEEMGDAVATAVKKGR</sequence>
<evidence type="ECO:0000313" key="18">
    <source>
        <dbReference type="Proteomes" id="UP000091926"/>
    </source>
</evidence>
<evidence type="ECO:0000256" key="11">
    <source>
        <dbReference type="ARBA" id="ARBA00023027"/>
    </source>
</evidence>
<evidence type="ECO:0000256" key="9">
    <source>
        <dbReference type="ARBA" id="ARBA00022842"/>
    </source>
</evidence>
<dbReference type="InterPro" id="IPR019818">
    <property type="entry name" value="IsoCit/isopropylmalate_DH_CS"/>
</dbReference>
<evidence type="ECO:0000256" key="6">
    <source>
        <dbReference type="ARBA" id="ARBA00022430"/>
    </source>
</evidence>
<dbReference type="PROSITE" id="PS00470">
    <property type="entry name" value="IDH_IMDH"/>
    <property type="match status" value="1"/>
</dbReference>
<dbReference type="GO" id="GO:0009098">
    <property type="term" value="P:L-leucine biosynthetic process"/>
    <property type="evidence" value="ECO:0007669"/>
    <property type="project" value="UniProtKB-UniRule"/>
</dbReference>
<proteinExistence type="inferred from homology"/>
<dbReference type="SMART" id="SM01329">
    <property type="entry name" value="Iso_dh"/>
    <property type="match status" value="1"/>
</dbReference>
<keyword evidence="9 14" id="KW-0460">Magnesium</keyword>
<dbReference type="KEGG" id="bfz:BAU07_23385"/>
<comment type="cofactor">
    <cofactor evidence="2">
        <name>Mn(2+)</name>
        <dbReference type="ChEBI" id="CHEBI:29035"/>
    </cofactor>
</comment>
<evidence type="ECO:0000256" key="2">
    <source>
        <dbReference type="ARBA" id="ARBA00001936"/>
    </source>
</evidence>
<comment type="cofactor">
    <cofactor evidence="14 15">
        <name>Mg(2+)</name>
        <dbReference type="ChEBI" id="CHEBI:18420"/>
    </cofactor>
    <cofactor evidence="14 15">
        <name>Mn(2+)</name>
        <dbReference type="ChEBI" id="CHEBI:29035"/>
    </cofactor>
    <text evidence="14 15">Binds 1 Mg(2+) or Mn(2+) ion per subunit.</text>
</comment>
<evidence type="ECO:0000256" key="7">
    <source>
        <dbReference type="ARBA" id="ARBA00022605"/>
    </source>
</evidence>
<feature type="binding site" evidence="14">
    <location>
        <position position="249"/>
    </location>
    <ligand>
        <name>Mg(2+)</name>
        <dbReference type="ChEBI" id="CHEBI:18420"/>
    </ligand>
</feature>
<accession>A0A193GJA7</accession>